<dbReference type="EMBL" id="QPJI01000049">
    <property type="protein sequence ID" value="RCW60974.1"/>
    <property type="molecule type" value="Genomic_DNA"/>
</dbReference>
<accession>A0A368X4K6</accession>
<dbReference type="AlphaFoldDB" id="A0A368X4K6"/>
<organism evidence="1 2">
    <name type="scientific">Marinobacter nauticus</name>
    <name type="common">Marinobacter hydrocarbonoclasticus</name>
    <name type="synonym">Marinobacter aquaeolei</name>
    <dbReference type="NCBI Taxonomy" id="2743"/>
    <lineage>
        <taxon>Bacteria</taxon>
        <taxon>Pseudomonadati</taxon>
        <taxon>Pseudomonadota</taxon>
        <taxon>Gammaproteobacteria</taxon>
        <taxon>Pseudomonadales</taxon>
        <taxon>Marinobacteraceae</taxon>
        <taxon>Marinobacter</taxon>
    </lineage>
</organism>
<name>A0A368X4K6_MARNT</name>
<reference evidence="1 2" key="1">
    <citation type="submission" date="2018-07" db="EMBL/GenBank/DDBJ databases">
        <title>Freshwater and sediment microbial communities from various areas in North America, analyzing microbe dynamics in response to fracking.</title>
        <authorList>
            <person name="Lamendella R."/>
        </authorList>
    </citation>
    <scope>NUCLEOTIDE SEQUENCE [LARGE SCALE GENOMIC DNA]</scope>
    <source>
        <strain evidence="1 2">105B</strain>
    </source>
</reference>
<dbReference type="Proteomes" id="UP000253647">
    <property type="component" value="Unassembled WGS sequence"/>
</dbReference>
<gene>
    <name evidence="1" type="ORF">DET61_1491</name>
</gene>
<protein>
    <submittedName>
        <fullName evidence="1">Uncharacterized protein</fullName>
    </submittedName>
</protein>
<comment type="caution">
    <text evidence="1">The sequence shown here is derived from an EMBL/GenBank/DDBJ whole genome shotgun (WGS) entry which is preliminary data.</text>
</comment>
<evidence type="ECO:0000313" key="2">
    <source>
        <dbReference type="Proteomes" id="UP000253647"/>
    </source>
</evidence>
<dbReference type="RefSeq" id="WP_114435621.1">
    <property type="nucleotide sequence ID" value="NZ_QPJI01000049.1"/>
</dbReference>
<proteinExistence type="predicted"/>
<evidence type="ECO:0000313" key="1">
    <source>
        <dbReference type="EMBL" id="RCW60974.1"/>
    </source>
</evidence>
<sequence length="147" mass="16468">MKIALAMIMSAIALVAFLSYLTDRVTDDERFAHFEEACRTAQEQVFSKVLSASIALEYYPVSGVIEQNYYPTKLASDLLSEPERFQTVQLLFNSDDLSSSRPRTNLLCEGSFIISATNKDQLKLGLCGMVGGKEHYRQRQSKTNVSV</sequence>